<feature type="domain" description="Thyroglobulin type-1" evidence="7">
    <location>
        <begin position="114"/>
        <end position="168"/>
    </location>
</feature>
<dbReference type="Gene3D" id="4.10.800.10">
    <property type="entry name" value="Thyroglobulin type-1"/>
    <property type="match status" value="2"/>
</dbReference>
<dbReference type="InterPro" id="IPR036857">
    <property type="entry name" value="Thyroglobulin_1_sf"/>
</dbReference>
<evidence type="ECO:0000256" key="2">
    <source>
        <dbReference type="ARBA" id="ARBA00022525"/>
    </source>
</evidence>
<dbReference type="SMART" id="SM00211">
    <property type="entry name" value="TY"/>
    <property type="match status" value="2"/>
</dbReference>
<dbReference type="AlphaFoldDB" id="A0A7M7J865"/>
<evidence type="ECO:0000256" key="6">
    <source>
        <dbReference type="SAM" id="SignalP"/>
    </source>
</evidence>
<dbReference type="RefSeq" id="XP_022645841.1">
    <property type="nucleotide sequence ID" value="XM_022790106.1"/>
</dbReference>
<keyword evidence="2" id="KW-0964">Secreted</keyword>
<comment type="subcellular location">
    <subcellularLocation>
        <location evidence="1">Secreted</location>
    </subcellularLocation>
</comment>
<dbReference type="InterPro" id="IPR051950">
    <property type="entry name" value="Dev_reg/Prot_inhib"/>
</dbReference>
<proteinExistence type="predicted"/>
<evidence type="ECO:0000256" key="5">
    <source>
        <dbReference type="PROSITE-ProRule" id="PRU00500"/>
    </source>
</evidence>
<dbReference type="OrthoDB" id="6505300at2759"/>
<keyword evidence="4 5" id="KW-1015">Disulfide bond</keyword>
<dbReference type="GO" id="GO:0005615">
    <property type="term" value="C:extracellular space"/>
    <property type="evidence" value="ECO:0007669"/>
    <property type="project" value="TreeGrafter"/>
</dbReference>
<feature type="chain" id="PRO_5029686731" description="Thyroglobulin type-1 domain-containing protein" evidence="6">
    <location>
        <begin position="32"/>
        <end position="169"/>
    </location>
</feature>
<dbReference type="InParanoid" id="A0A7M7J865"/>
<evidence type="ECO:0000256" key="1">
    <source>
        <dbReference type="ARBA" id="ARBA00004613"/>
    </source>
</evidence>
<dbReference type="KEGG" id="vde:111243854"/>
<keyword evidence="9" id="KW-1185">Reference proteome</keyword>
<dbReference type="PANTHER" id="PTHR12352:SF3">
    <property type="entry name" value="NIDOGEN-2"/>
    <property type="match status" value="1"/>
</dbReference>
<evidence type="ECO:0000313" key="9">
    <source>
        <dbReference type="Proteomes" id="UP000594260"/>
    </source>
</evidence>
<dbReference type="OMA" id="WCADENG"/>
<dbReference type="PROSITE" id="PS51162">
    <property type="entry name" value="THYROGLOBULIN_1_2"/>
    <property type="match status" value="2"/>
</dbReference>
<accession>A0A7M7J865</accession>
<name>A0A7M7J865_VARDE</name>
<evidence type="ECO:0000256" key="4">
    <source>
        <dbReference type="ARBA" id="ARBA00023157"/>
    </source>
</evidence>
<protein>
    <recommendedName>
        <fullName evidence="7">Thyroglobulin type-1 domain-containing protein</fullName>
    </recommendedName>
</protein>
<evidence type="ECO:0000313" key="8">
    <source>
        <dbReference type="EnsemblMetazoa" id="XP_022645841"/>
    </source>
</evidence>
<dbReference type="Pfam" id="PF00086">
    <property type="entry name" value="Thyroglobulin_1"/>
    <property type="match status" value="2"/>
</dbReference>
<reference evidence="8" key="1">
    <citation type="submission" date="2021-01" db="UniProtKB">
        <authorList>
            <consortium name="EnsemblMetazoa"/>
        </authorList>
    </citation>
    <scope>IDENTIFICATION</scope>
</reference>
<dbReference type="InterPro" id="IPR000716">
    <property type="entry name" value="Thyroglobulin_1"/>
</dbReference>
<keyword evidence="3" id="KW-0677">Repeat</keyword>
<dbReference type="SUPFAM" id="SSF57610">
    <property type="entry name" value="Thyroglobulin type-1 domain"/>
    <property type="match status" value="2"/>
</dbReference>
<comment type="caution">
    <text evidence="5">Lacks conserved residue(s) required for the propagation of feature annotation.</text>
</comment>
<dbReference type="PANTHER" id="PTHR12352">
    <property type="entry name" value="SECRETED MODULAR CALCIUM-BINDING PROTEIN"/>
    <property type="match status" value="1"/>
</dbReference>
<evidence type="ECO:0000259" key="7">
    <source>
        <dbReference type="PROSITE" id="PS51162"/>
    </source>
</evidence>
<organism evidence="8 9">
    <name type="scientific">Varroa destructor</name>
    <name type="common">Honeybee mite</name>
    <dbReference type="NCBI Taxonomy" id="109461"/>
    <lineage>
        <taxon>Eukaryota</taxon>
        <taxon>Metazoa</taxon>
        <taxon>Ecdysozoa</taxon>
        <taxon>Arthropoda</taxon>
        <taxon>Chelicerata</taxon>
        <taxon>Arachnida</taxon>
        <taxon>Acari</taxon>
        <taxon>Parasitiformes</taxon>
        <taxon>Mesostigmata</taxon>
        <taxon>Gamasina</taxon>
        <taxon>Dermanyssoidea</taxon>
        <taxon>Varroidae</taxon>
        <taxon>Varroa</taxon>
    </lineage>
</organism>
<dbReference type="EnsemblMetazoa" id="XM_022790106">
    <property type="protein sequence ID" value="XP_022645841"/>
    <property type="gene ID" value="LOC111243854"/>
</dbReference>
<dbReference type="Proteomes" id="UP000594260">
    <property type="component" value="Unplaced"/>
</dbReference>
<evidence type="ECO:0000256" key="3">
    <source>
        <dbReference type="ARBA" id="ARBA00022737"/>
    </source>
</evidence>
<feature type="domain" description="Thyroglobulin type-1" evidence="7">
    <location>
        <begin position="33"/>
        <end position="110"/>
    </location>
</feature>
<dbReference type="GeneID" id="111243854"/>
<feature type="signal peptide" evidence="6">
    <location>
        <begin position="1"/>
        <end position="31"/>
    </location>
</feature>
<keyword evidence="6" id="KW-0732">Signal</keyword>
<sequence length="169" mass="18312">MREQVYRRALILASTHSQLLALVAFSGAMSAGLSECQRRRENSLRNQSNPKANQTNIETVGMVVECNDDGTYKPLQCFPPAVGGGRFCLCYDSEGQIIKQASKRTKTCACHLEKYNVEKKRGQTGLACEVDGSFKKTQCSGGSWWCVDPATGAMKGSKRSGPCSTATCA</sequence>
<feature type="disulfide bond" evidence="5">
    <location>
        <begin position="90"/>
        <end position="110"/>
    </location>
</feature>